<sequence>MVNLGAYQIQIGRMAVLTQFRGLGIGRRILETLIRLASSREAKTIILHSQVNAIPFYEKLGFTTQGPIYIEVDIPHRNMILILQK</sequence>
<dbReference type="KEGG" id="pne:Pnec_0610"/>
<dbReference type="PROSITE" id="PS51186">
    <property type="entry name" value="GNAT"/>
    <property type="match status" value="1"/>
</dbReference>
<dbReference type="GO" id="GO:0004343">
    <property type="term" value="F:glucosamine 6-phosphate N-acetyltransferase activity"/>
    <property type="evidence" value="ECO:0007669"/>
    <property type="project" value="TreeGrafter"/>
</dbReference>
<dbReference type="InterPro" id="IPR039143">
    <property type="entry name" value="GNPNAT1-like"/>
</dbReference>
<dbReference type="Gene3D" id="3.40.630.30">
    <property type="match status" value="1"/>
</dbReference>
<gene>
    <name evidence="2" type="ordered locus">Pnec_0610</name>
</gene>
<dbReference type="SUPFAM" id="SSF55729">
    <property type="entry name" value="Acyl-CoA N-acyltransferases (Nat)"/>
    <property type="match status" value="1"/>
</dbReference>
<dbReference type="CDD" id="cd04301">
    <property type="entry name" value="NAT_SF"/>
    <property type="match status" value="1"/>
</dbReference>
<proteinExistence type="predicted"/>
<dbReference type="PANTHER" id="PTHR13355:SF11">
    <property type="entry name" value="GLUCOSAMINE 6-PHOSPHATE N-ACETYLTRANSFERASE"/>
    <property type="match status" value="1"/>
</dbReference>
<dbReference type="Pfam" id="PF13673">
    <property type="entry name" value="Acetyltransf_10"/>
    <property type="match status" value="1"/>
</dbReference>
<evidence type="ECO:0000313" key="2">
    <source>
        <dbReference type="EMBL" id="ACB43860.1"/>
    </source>
</evidence>
<dbReference type="AlphaFoldDB" id="B1XU33"/>
<accession>B1XU33</accession>
<keyword evidence="2" id="KW-0808">Transferase</keyword>
<dbReference type="InterPro" id="IPR016181">
    <property type="entry name" value="Acyl_CoA_acyltransferase"/>
</dbReference>
<evidence type="ECO:0000259" key="1">
    <source>
        <dbReference type="PROSITE" id="PS51186"/>
    </source>
</evidence>
<dbReference type="PANTHER" id="PTHR13355">
    <property type="entry name" value="GLUCOSAMINE 6-PHOSPHATE N-ACETYLTRANSFERASE"/>
    <property type="match status" value="1"/>
</dbReference>
<dbReference type="EMBL" id="CP001010">
    <property type="protein sequence ID" value="ACB43860.1"/>
    <property type="molecule type" value="Genomic_DNA"/>
</dbReference>
<name>B1XU33_POLNS</name>
<dbReference type="eggNOG" id="COG2153">
    <property type="taxonomic scope" value="Bacteria"/>
</dbReference>
<dbReference type="InterPro" id="IPR000182">
    <property type="entry name" value="GNAT_dom"/>
</dbReference>
<reference evidence="2" key="1">
    <citation type="submission" date="2008-03" db="EMBL/GenBank/DDBJ databases">
        <title>Complete sequence of Polynucleobacter necessarius STIR1.</title>
        <authorList>
            <consortium name="US DOE Joint Genome Institute"/>
            <person name="Copeland A."/>
            <person name="Lucas S."/>
            <person name="Lapidus A."/>
            <person name="Barry K."/>
            <person name="Detter J.C."/>
            <person name="Glavina del Rio T."/>
            <person name="Hammon N."/>
            <person name="Israni S."/>
            <person name="Dalin E."/>
            <person name="Tice H."/>
            <person name="Pitluck S."/>
            <person name="Chain P."/>
            <person name="Malfatti S."/>
            <person name="Shin M."/>
            <person name="Vergez L."/>
            <person name="Schmutz J."/>
            <person name="Larimer F."/>
            <person name="Land M."/>
            <person name="Hauser L."/>
            <person name="Kyrpides N."/>
            <person name="Kim E."/>
            <person name="Hahn M."/>
            <person name="Richardson P."/>
        </authorList>
    </citation>
    <scope>NUCLEOTIDE SEQUENCE [LARGE SCALE GENOMIC DNA]</scope>
    <source>
        <strain evidence="2">STIR1</strain>
    </source>
</reference>
<dbReference type="HOGENOM" id="CLU_2509887_0_0_4"/>
<feature type="domain" description="N-acetyltransferase" evidence="1">
    <location>
        <begin position="1"/>
        <end position="84"/>
    </location>
</feature>
<protein>
    <submittedName>
        <fullName evidence="2">GCN5-related N-acetyltransferase</fullName>
    </submittedName>
</protein>
<dbReference type="STRING" id="452638.Pnec_0610"/>
<organism evidence="2">
    <name type="scientific">Polynucleobacter necessarius subsp. necessarius (strain STIR1)</name>
    <dbReference type="NCBI Taxonomy" id="452638"/>
    <lineage>
        <taxon>Bacteria</taxon>
        <taxon>Pseudomonadati</taxon>
        <taxon>Pseudomonadota</taxon>
        <taxon>Betaproteobacteria</taxon>
        <taxon>Burkholderiales</taxon>
        <taxon>Burkholderiaceae</taxon>
        <taxon>Polynucleobacter</taxon>
    </lineage>
</organism>